<evidence type="ECO:0000313" key="2">
    <source>
        <dbReference type="EMBL" id="GBP89937.1"/>
    </source>
</evidence>
<keyword evidence="3" id="KW-1185">Reference proteome</keyword>
<dbReference type="AlphaFoldDB" id="A0A4C1ZTM2"/>
<dbReference type="Proteomes" id="UP000299102">
    <property type="component" value="Unassembled WGS sequence"/>
</dbReference>
<proteinExistence type="predicted"/>
<organism evidence="2 3">
    <name type="scientific">Eumeta variegata</name>
    <name type="common">Bagworm moth</name>
    <name type="synonym">Eumeta japonica</name>
    <dbReference type="NCBI Taxonomy" id="151549"/>
    <lineage>
        <taxon>Eukaryota</taxon>
        <taxon>Metazoa</taxon>
        <taxon>Ecdysozoa</taxon>
        <taxon>Arthropoda</taxon>
        <taxon>Hexapoda</taxon>
        <taxon>Insecta</taxon>
        <taxon>Pterygota</taxon>
        <taxon>Neoptera</taxon>
        <taxon>Endopterygota</taxon>
        <taxon>Lepidoptera</taxon>
        <taxon>Glossata</taxon>
        <taxon>Ditrysia</taxon>
        <taxon>Tineoidea</taxon>
        <taxon>Psychidae</taxon>
        <taxon>Oiketicinae</taxon>
        <taxon>Eumeta</taxon>
    </lineage>
</organism>
<accession>A0A4C1ZTM2</accession>
<evidence type="ECO:0000313" key="3">
    <source>
        <dbReference type="Proteomes" id="UP000299102"/>
    </source>
</evidence>
<evidence type="ECO:0000256" key="1">
    <source>
        <dbReference type="SAM" id="MobiDB-lite"/>
    </source>
</evidence>
<name>A0A4C1ZTM2_EUMVA</name>
<comment type="caution">
    <text evidence="2">The sequence shown here is derived from an EMBL/GenBank/DDBJ whole genome shotgun (WGS) entry which is preliminary data.</text>
</comment>
<feature type="region of interest" description="Disordered" evidence="1">
    <location>
        <begin position="58"/>
        <end position="89"/>
    </location>
</feature>
<gene>
    <name evidence="2" type="ORF">EVAR_63764_1</name>
</gene>
<dbReference type="EMBL" id="BGZK01002045">
    <property type="protein sequence ID" value="GBP89937.1"/>
    <property type="molecule type" value="Genomic_DNA"/>
</dbReference>
<sequence>MFTDGAWRSDFDPECAKKLGPGISPTVNFQNCTGNLDRIRTKCDNISQARQSEIVIDASGQPPAPARPHALRPGPERGRPPTARTAFAL</sequence>
<protein>
    <submittedName>
        <fullName evidence="2">Uncharacterized protein</fullName>
    </submittedName>
</protein>
<reference evidence="2 3" key="1">
    <citation type="journal article" date="2019" name="Commun. Biol.">
        <title>The bagworm genome reveals a unique fibroin gene that provides high tensile strength.</title>
        <authorList>
            <person name="Kono N."/>
            <person name="Nakamura H."/>
            <person name="Ohtoshi R."/>
            <person name="Tomita M."/>
            <person name="Numata K."/>
            <person name="Arakawa K."/>
        </authorList>
    </citation>
    <scope>NUCLEOTIDE SEQUENCE [LARGE SCALE GENOMIC DNA]</scope>
</reference>